<dbReference type="GO" id="GO:0003700">
    <property type="term" value="F:DNA-binding transcription factor activity"/>
    <property type="evidence" value="ECO:0007669"/>
    <property type="project" value="InterPro"/>
</dbReference>
<protein>
    <submittedName>
        <fullName evidence="5">Transcriptional regulator SlyA</fullName>
    </submittedName>
</protein>
<dbReference type="PROSITE" id="PS50995">
    <property type="entry name" value="HTH_MARR_2"/>
    <property type="match status" value="1"/>
</dbReference>
<proteinExistence type="predicted"/>
<dbReference type="EMBL" id="LDZY01000004">
    <property type="protein sequence ID" value="KLU66533.1"/>
    <property type="molecule type" value="Genomic_DNA"/>
</dbReference>
<dbReference type="SUPFAM" id="SSF46785">
    <property type="entry name" value="Winged helix' DNA-binding domain"/>
    <property type="match status" value="1"/>
</dbReference>
<sequence>MGFEFNSLEWLFPVFDRMHHNCLKEEIVKRGLGEVSNPQILFVLKNEMNNMSASQKELAEIIGISPPTIAISIKRMKKSGLIYQYPDEKDSRRNLIKLSEKGLAYIEECESAFNKVDRAMLMGFTETEREQMKQFYCRMISNLESLGAKPPAQFKKEHGTNDGN</sequence>
<gene>
    <name evidence="5" type="primary">slyA_2</name>
    <name evidence="5" type="ORF">DEAC_c11990</name>
</gene>
<dbReference type="Proteomes" id="UP000036356">
    <property type="component" value="Unassembled WGS sequence"/>
</dbReference>
<evidence type="ECO:0000256" key="3">
    <source>
        <dbReference type="ARBA" id="ARBA00023163"/>
    </source>
</evidence>
<dbReference type="CDD" id="cd00090">
    <property type="entry name" value="HTH_ARSR"/>
    <property type="match status" value="1"/>
</dbReference>
<keyword evidence="2" id="KW-0238">DNA-binding</keyword>
<dbReference type="PANTHER" id="PTHR42756">
    <property type="entry name" value="TRANSCRIPTIONAL REGULATOR, MARR"/>
    <property type="match status" value="1"/>
</dbReference>
<keyword evidence="1" id="KW-0805">Transcription regulation</keyword>
<dbReference type="InterPro" id="IPR011991">
    <property type="entry name" value="ArsR-like_HTH"/>
</dbReference>
<feature type="domain" description="HTH marR-type" evidence="4">
    <location>
        <begin position="1"/>
        <end position="141"/>
    </location>
</feature>
<organism evidence="5 6">
    <name type="scientific">Desulfosporosinus acididurans</name>
    <dbReference type="NCBI Taxonomy" id="476652"/>
    <lineage>
        <taxon>Bacteria</taxon>
        <taxon>Bacillati</taxon>
        <taxon>Bacillota</taxon>
        <taxon>Clostridia</taxon>
        <taxon>Eubacteriales</taxon>
        <taxon>Desulfitobacteriaceae</taxon>
        <taxon>Desulfosporosinus</taxon>
    </lineage>
</organism>
<dbReference type="PATRIC" id="fig|476652.3.peg.1232"/>
<dbReference type="Pfam" id="PF12802">
    <property type="entry name" value="MarR_2"/>
    <property type="match status" value="1"/>
</dbReference>
<dbReference type="PANTHER" id="PTHR42756:SF1">
    <property type="entry name" value="TRANSCRIPTIONAL REPRESSOR OF EMRAB OPERON"/>
    <property type="match status" value="1"/>
</dbReference>
<evidence type="ECO:0000256" key="1">
    <source>
        <dbReference type="ARBA" id="ARBA00023015"/>
    </source>
</evidence>
<comment type="caution">
    <text evidence="5">The sequence shown here is derived from an EMBL/GenBank/DDBJ whole genome shotgun (WGS) entry which is preliminary data.</text>
</comment>
<evidence type="ECO:0000256" key="2">
    <source>
        <dbReference type="ARBA" id="ARBA00023125"/>
    </source>
</evidence>
<dbReference type="SMART" id="SM00347">
    <property type="entry name" value="HTH_MARR"/>
    <property type="match status" value="1"/>
</dbReference>
<dbReference type="PRINTS" id="PR00598">
    <property type="entry name" value="HTHMARR"/>
</dbReference>
<accession>A0A0J1FU82</accession>
<dbReference type="STRING" id="476652.DEAC_c11990"/>
<keyword evidence="6" id="KW-1185">Reference proteome</keyword>
<dbReference type="RefSeq" id="WP_053006294.1">
    <property type="nucleotide sequence ID" value="NZ_LDZY01000004.1"/>
</dbReference>
<dbReference type="AlphaFoldDB" id="A0A0J1FU82"/>
<reference evidence="5 6" key="1">
    <citation type="submission" date="2015-06" db="EMBL/GenBank/DDBJ databases">
        <title>Draft genome of the moderately acidophilic sulfate reducer Candidatus Desulfosporosinus acididurans strain M1.</title>
        <authorList>
            <person name="Poehlein A."/>
            <person name="Petzsch P."/>
            <person name="Johnson B.D."/>
            <person name="Schloemann M."/>
            <person name="Daniel R."/>
            <person name="Muehling M."/>
        </authorList>
    </citation>
    <scope>NUCLEOTIDE SEQUENCE [LARGE SCALE GENOMIC DNA]</scope>
    <source>
        <strain evidence="5 6">M1</strain>
    </source>
</reference>
<evidence type="ECO:0000313" key="5">
    <source>
        <dbReference type="EMBL" id="KLU66533.1"/>
    </source>
</evidence>
<keyword evidence="3" id="KW-0804">Transcription</keyword>
<dbReference type="GO" id="GO:0003677">
    <property type="term" value="F:DNA binding"/>
    <property type="evidence" value="ECO:0007669"/>
    <property type="project" value="UniProtKB-KW"/>
</dbReference>
<dbReference type="InterPro" id="IPR000835">
    <property type="entry name" value="HTH_MarR-typ"/>
</dbReference>
<dbReference type="InterPro" id="IPR036388">
    <property type="entry name" value="WH-like_DNA-bd_sf"/>
</dbReference>
<evidence type="ECO:0000259" key="4">
    <source>
        <dbReference type="PROSITE" id="PS50995"/>
    </source>
</evidence>
<evidence type="ECO:0000313" key="6">
    <source>
        <dbReference type="Proteomes" id="UP000036356"/>
    </source>
</evidence>
<dbReference type="Gene3D" id="1.10.10.10">
    <property type="entry name" value="Winged helix-like DNA-binding domain superfamily/Winged helix DNA-binding domain"/>
    <property type="match status" value="1"/>
</dbReference>
<name>A0A0J1FU82_9FIRM</name>
<dbReference type="InterPro" id="IPR036390">
    <property type="entry name" value="WH_DNA-bd_sf"/>
</dbReference>